<dbReference type="PANTHER" id="PTHR12526">
    <property type="entry name" value="GLYCOSYLTRANSFERASE"/>
    <property type="match status" value="1"/>
</dbReference>
<dbReference type="eggNOG" id="COG0438">
    <property type="taxonomic scope" value="Bacteria"/>
</dbReference>
<protein>
    <submittedName>
        <fullName evidence="3">Glycosyltransferase</fullName>
    </submittedName>
</protein>
<evidence type="ECO:0000313" key="3">
    <source>
        <dbReference type="EMBL" id="AGF78996.1"/>
    </source>
</evidence>
<dbReference type="EMBL" id="CP003985">
    <property type="protein sequence ID" value="AGF78996.1"/>
    <property type="molecule type" value="Genomic_DNA"/>
</dbReference>
<gene>
    <name evidence="3" type="ordered locus">UWK_02459</name>
</gene>
<dbReference type="KEGG" id="dsf:UWK_02459"/>
<evidence type="ECO:0000256" key="2">
    <source>
        <dbReference type="ARBA" id="ARBA00022679"/>
    </source>
</evidence>
<evidence type="ECO:0000256" key="1">
    <source>
        <dbReference type="ARBA" id="ARBA00022676"/>
    </source>
</evidence>
<sequence length="389" mass="43631">MNILFVLYHDFSTSSAIHVHNFANLLAKNGCNCAVAVPANKESVTEYLGGDVLYQPCTFAESLERSVELFSGEAMDIIHAWTPRENVRKQCDLLKKRYPGSKLIVHLEDNEEMIVESFVGLPYDQIRSLSEERLRFLLPDLLASPYHYPLFLEQADAVSVITDALLDFVPSHKVYHRLWPAIDLRRFSPEIDGRAVRNRLGFSEDDFLICYVGSVHGVNAQEVRSLYQAGFMANDLGIPVRLIRAGRDVVDFLGADKDELQRYVTNVGYVDMDDVPGLMAAADLLVQPGENDRFNRYRLPSKIPEFLAVGKPVAVPRVNIGLHLQDRENAFLMETGDAASIVAVIRLISNDRELGERIGANGRTFAELNFSEDTVYGKLSAFYESVLAL</sequence>
<reference evidence="4" key="1">
    <citation type="journal article" date="2013" name="Stand. Genomic Sci.">
        <title>Complete genome sequence of Desulfocapsa sulfexigens, a marine deltaproteobacterium specialized in disproportionating inorganic sulfur compounds.</title>
        <authorList>
            <person name="Finster K.W."/>
            <person name="Kjeldsen K.U."/>
            <person name="Kube M."/>
            <person name="Reinhardt R."/>
            <person name="Mussmann M."/>
            <person name="Amann R."/>
            <person name="Schreiber L."/>
        </authorList>
    </citation>
    <scope>NUCLEOTIDE SEQUENCE [LARGE SCALE GENOMIC DNA]</scope>
    <source>
        <strain evidence="4">DSM 10523 / SB164P1</strain>
    </source>
</reference>
<accession>M1PRN4</accession>
<dbReference type="PANTHER" id="PTHR12526:SF629">
    <property type="entry name" value="TEICHURONIC ACID BIOSYNTHESIS GLYCOSYLTRANSFERASE TUAH-RELATED"/>
    <property type="match status" value="1"/>
</dbReference>
<dbReference type="OrthoDB" id="9816424at2"/>
<keyword evidence="4" id="KW-1185">Reference proteome</keyword>
<dbReference type="CDD" id="cd03801">
    <property type="entry name" value="GT4_PimA-like"/>
    <property type="match status" value="1"/>
</dbReference>
<dbReference type="RefSeq" id="WP_015404682.1">
    <property type="nucleotide sequence ID" value="NC_020304.1"/>
</dbReference>
<dbReference type="GO" id="GO:0016757">
    <property type="term" value="F:glycosyltransferase activity"/>
    <property type="evidence" value="ECO:0007669"/>
    <property type="project" value="UniProtKB-KW"/>
</dbReference>
<evidence type="ECO:0000313" key="4">
    <source>
        <dbReference type="Proteomes" id="UP000011721"/>
    </source>
</evidence>
<dbReference type="SUPFAM" id="SSF53756">
    <property type="entry name" value="UDP-Glycosyltransferase/glycogen phosphorylase"/>
    <property type="match status" value="1"/>
</dbReference>
<dbReference type="HOGENOM" id="CLU_709264_0_0_7"/>
<keyword evidence="1" id="KW-0328">Glycosyltransferase</keyword>
<dbReference type="Pfam" id="PF13692">
    <property type="entry name" value="Glyco_trans_1_4"/>
    <property type="match status" value="1"/>
</dbReference>
<dbReference type="Gene3D" id="3.40.50.2000">
    <property type="entry name" value="Glycogen Phosphorylase B"/>
    <property type="match status" value="2"/>
</dbReference>
<proteinExistence type="predicted"/>
<keyword evidence="2 3" id="KW-0808">Transferase</keyword>
<organism evidence="3 4">
    <name type="scientific">Desulfocapsa sulfexigens (strain DSM 10523 / SB164P1)</name>
    <dbReference type="NCBI Taxonomy" id="1167006"/>
    <lineage>
        <taxon>Bacteria</taxon>
        <taxon>Pseudomonadati</taxon>
        <taxon>Thermodesulfobacteriota</taxon>
        <taxon>Desulfobulbia</taxon>
        <taxon>Desulfobulbales</taxon>
        <taxon>Desulfocapsaceae</taxon>
        <taxon>Desulfocapsa</taxon>
    </lineage>
</organism>
<dbReference type="Proteomes" id="UP000011721">
    <property type="component" value="Chromosome"/>
</dbReference>
<dbReference type="STRING" id="1167006.UWK_02459"/>
<name>M1PRN4_DESSD</name>
<dbReference type="AlphaFoldDB" id="M1PRN4"/>